<name>A0A7V7UD97_9FIRM</name>
<keyword evidence="8 9" id="KW-0472">Membrane</keyword>
<dbReference type="PANTHER" id="PTHR33695">
    <property type="entry name" value="LIPOPROTEIN SIGNAL PEPTIDASE"/>
    <property type="match status" value="1"/>
</dbReference>
<dbReference type="PRINTS" id="PR00781">
    <property type="entry name" value="LIPOSIGPTASE"/>
</dbReference>
<organism evidence="12 13">
    <name type="scientific">Candidatus Galacturonatibacter soehngenii</name>
    <dbReference type="NCBI Taxonomy" id="2307010"/>
    <lineage>
        <taxon>Bacteria</taxon>
        <taxon>Bacillati</taxon>
        <taxon>Bacillota</taxon>
        <taxon>Clostridia</taxon>
        <taxon>Lachnospirales</taxon>
        <taxon>Lachnospiraceae</taxon>
        <taxon>Candidatus Galacturonatibacter</taxon>
    </lineage>
</organism>
<evidence type="ECO:0000256" key="1">
    <source>
        <dbReference type="ARBA" id="ARBA00006139"/>
    </source>
</evidence>
<comment type="catalytic activity">
    <reaction evidence="9 10">
        <text>Release of signal peptides from bacterial membrane prolipoproteins. Hydrolyzes -Xaa-Yaa-Zaa-|-(S,diacylglyceryl)Cys-, in which Xaa is hydrophobic (preferably Leu), and Yaa (Ala or Ser) and Zaa (Gly or Ala) have small, neutral side chains.</text>
        <dbReference type="EC" id="3.4.23.36"/>
    </reaction>
</comment>
<evidence type="ECO:0000313" key="12">
    <source>
        <dbReference type="EMBL" id="KAB1440207.1"/>
    </source>
</evidence>
<feature type="active site" evidence="9">
    <location>
        <position position="117"/>
    </location>
</feature>
<feature type="transmembrane region" description="Helical" evidence="9">
    <location>
        <begin position="127"/>
        <end position="151"/>
    </location>
</feature>
<evidence type="ECO:0000256" key="6">
    <source>
        <dbReference type="ARBA" id="ARBA00022801"/>
    </source>
</evidence>
<keyword evidence="5 9" id="KW-0064">Aspartyl protease</keyword>
<dbReference type="UniPathway" id="UPA00665"/>
<dbReference type="GO" id="GO:0005886">
    <property type="term" value="C:plasma membrane"/>
    <property type="evidence" value="ECO:0007669"/>
    <property type="project" value="UniProtKB-SubCell"/>
</dbReference>
<evidence type="ECO:0000256" key="3">
    <source>
        <dbReference type="ARBA" id="ARBA00022670"/>
    </source>
</evidence>
<sequence length="174" mass="19740">MMFNIAGIVSIIILIAFDQWTKMLAVNKLMNQEPFVIIEKVFQLRYLENRGAAFGILQGQKGFFVITGIIILVAIAYLYNKMPSTKKYHLLRILAILMAAGAIGNMIDRVSKNYVVDFFYFELINFPIFNVADCYVTVAAALLIISIMFIYKEEDFKFIDLGSSKHAGENDDAK</sequence>
<keyword evidence="3 9" id="KW-0645">Protease</keyword>
<dbReference type="EMBL" id="WAGX01000004">
    <property type="protein sequence ID" value="KAB1440207.1"/>
    <property type="molecule type" value="Genomic_DNA"/>
</dbReference>
<dbReference type="Pfam" id="PF01252">
    <property type="entry name" value="Peptidase_A8"/>
    <property type="match status" value="1"/>
</dbReference>
<accession>A0A7V7UD97</accession>
<comment type="similarity">
    <text evidence="1 9 11">Belongs to the peptidase A8 family.</text>
</comment>
<evidence type="ECO:0000256" key="4">
    <source>
        <dbReference type="ARBA" id="ARBA00022692"/>
    </source>
</evidence>
<evidence type="ECO:0000256" key="10">
    <source>
        <dbReference type="RuleBase" id="RU000594"/>
    </source>
</evidence>
<proteinExistence type="inferred from homology"/>
<dbReference type="PROSITE" id="PS00855">
    <property type="entry name" value="SPASE_II"/>
    <property type="match status" value="1"/>
</dbReference>
<evidence type="ECO:0000256" key="8">
    <source>
        <dbReference type="ARBA" id="ARBA00023136"/>
    </source>
</evidence>
<comment type="pathway">
    <text evidence="9">Protein modification; lipoprotein biosynthesis (signal peptide cleavage).</text>
</comment>
<dbReference type="PANTHER" id="PTHR33695:SF1">
    <property type="entry name" value="LIPOPROTEIN SIGNAL PEPTIDASE"/>
    <property type="match status" value="1"/>
</dbReference>
<evidence type="ECO:0000256" key="9">
    <source>
        <dbReference type="HAMAP-Rule" id="MF_00161"/>
    </source>
</evidence>
<evidence type="ECO:0000256" key="7">
    <source>
        <dbReference type="ARBA" id="ARBA00022989"/>
    </source>
</evidence>
<comment type="subcellular location">
    <subcellularLocation>
        <location evidence="9">Cell membrane</location>
        <topology evidence="9">Multi-pass membrane protein</topology>
    </subcellularLocation>
</comment>
<dbReference type="NCBIfam" id="TIGR00077">
    <property type="entry name" value="lspA"/>
    <property type="match status" value="1"/>
</dbReference>
<keyword evidence="6 9" id="KW-0378">Hydrolase</keyword>
<gene>
    <name evidence="9 12" type="primary">lspA</name>
    <name evidence="12" type="ORF">F7O84_04450</name>
</gene>
<dbReference type="EC" id="3.4.23.36" evidence="9"/>
<dbReference type="OrthoDB" id="9810259at2"/>
<reference evidence="12 13" key="1">
    <citation type="submission" date="2019-09" db="EMBL/GenBank/DDBJ databases">
        <authorList>
            <person name="Valk L.C."/>
        </authorList>
    </citation>
    <scope>NUCLEOTIDE SEQUENCE [LARGE SCALE GENOMIC DNA]</scope>
    <source>
        <strain evidence="12">GalUA</strain>
    </source>
</reference>
<dbReference type="GO" id="GO:0006508">
    <property type="term" value="P:proteolysis"/>
    <property type="evidence" value="ECO:0007669"/>
    <property type="project" value="UniProtKB-KW"/>
</dbReference>
<dbReference type="Proteomes" id="UP000461768">
    <property type="component" value="Unassembled WGS sequence"/>
</dbReference>
<evidence type="ECO:0000256" key="11">
    <source>
        <dbReference type="RuleBase" id="RU004181"/>
    </source>
</evidence>
<keyword evidence="2 9" id="KW-1003">Cell membrane</keyword>
<dbReference type="HAMAP" id="MF_00161">
    <property type="entry name" value="LspA"/>
    <property type="match status" value="1"/>
</dbReference>
<keyword evidence="7 9" id="KW-1133">Transmembrane helix</keyword>
<protein>
    <recommendedName>
        <fullName evidence="9">Lipoprotein signal peptidase</fullName>
        <ecNumber evidence="9">3.4.23.36</ecNumber>
    </recommendedName>
    <alternativeName>
        <fullName evidence="9">Prolipoprotein signal peptidase</fullName>
    </alternativeName>
    <alternativeName>
        <fullName evidence="9">Signal peptidase II</fullName>
        <shortName evidence="9">SPase II</shortName>
    </alternativeName>
</protein>
<evidence type="ECO:0000313" key="13">
    <source>
        <dbReference type="Proteomes" id="UP000461768"/>
    </source>
</evidence>
<dbReference type="GO" id="GO:0004190">
    <property type="term" value="F:aspartic-type endopeptidase activity"/>
    <property type="evidence" value="ECO:0007669"/>
    <property type="project" value="UniProtKB-UniRule"/>
</dbReference>
<comment type="caution">
    <text evidence="12">The sequence shown here is derived from an EMBL/GenBank/DDBJ whole genome shotgun (WGS) entry which is preliminary data.</text>
</comment>
<reference evidence="12 13" key="2">
    <citation type="submission" date="2020-02" db="EMBL/GenBank/DDBJ databases">
        <title>Candidatus Galacturonibacter soehngenii shows hetero-acetogenic catabolism of galacturonic acid but lacks a canonical carbon monoxide dehydrogenase/acetyl-CoA synthase complex.</title>
        <authorList>
            <person name="Diender M."/>
            <person name="Stouten G.R."/>
            <person name="Petersen J.F."/>
            <person name="Nielsen P.H."/>
            <person name="Dueholm M.S."/>
            <person name="Pronk J.T."/>
            <person name="Van Loosdrecht M.C.M."/>
        </authorList>
    </citation>
    <scope>NUCLEOTIDE SEQUENCE [LARGE SCALE GENOMIC DNA]</scope>
    <source>
        <strain evidence="12">GalUA</strain>
    </source>
</reference>
<feature type="transmembrane region" description="Helical" evidence="9">
    <location>
        <begin position="62"/>
        <end position="79"/>
    </location>
</feature>
<dbReference type="InterPro" id="IPR001872">
    <property type="entry name" value="Peptidase_A8"/>
</dbReference>
<feature type="active site" evidence="9">
    <location>
        <position position="133"/>
    </location>
</feature>
<comment type="caution">
    <text evidence="9">Lacks conserved residue(s) required for the propagation of feature annotation.</text>
</comment>
<keyword evidence="13" id="KW-1185">Reference proteome</keyword>
<dbReference type="AlphaFoldDB" id="A0A7V7UD97"/>
<comment type="function">
    <text evidence="9 10">This protein specifically catalyzes the removal of signal peptides from prolipoproteins.</text>
</comment>
<evidence type="ECO:0000256" key="5">
    <source>
        <dbReference type="ARBA" id="ARBA00022750"/>
    </source>
</evidence>
<evidence type="ECO:0000256" key="2">
    <source>
        <dbReference type="ARBA" id="ARBA00022475"/>
    </source>
</evidence>
<feature type="transmembrane region" description="Helical" evidence="9">
    <location>
        <begin position="91"/>
        <end position="107"/>
    </location>
</feature>
<keyword evidence="4 9" id="KW-0812">Transmembrane</keyword>